<dbReference type="GO" id="GO:0016020">
    <property type="term" value="C:membrane"/>
    <property type="evidence" value="ECO:0007669"/>
    <property type="project" value="UniProtKB-SubCell"/>
</dbReference>
<dbReference type="Proteomes" id="UP000276991">
    <property type="component" value="Unassembled WGS sequence"/>
</dbReference>
<dbReference type="AlphaFoldDB" id="A0A498SD00"/>
<dbReference type="GO" id="GO:0005737">
    <property type="term" value="C:cytoplasm"/>
    <property type="evidence" value="ECO:0007669"/>
    <property type="project" value="TreeGrafter"/>
</dbReference>
<keyword evidence="6" id="KW-0325">Glycoprotein</keyword>
<dbReference type="EMBL" id="UPTC01000264">
    <property type="protein sequence ID" value="VBB27655.1"/>
    <property type="molecule type" value="Genomic_DNA"/>
</dbReference>
<keyword evidence="9" id="KW-1185">Reference proteome</keyword>
<keyword evidence="3 7" id="KW-0812">Transmembrane</keyword>
<name>A0A498SD00_ACAVI</name>
<accession>A0A498SD00</accession>
<evidence type="ECO:0000256" key="6">
    <source>
        <dbReference type="ARBA" id="ARBA00023180"/>
    </source>
</evidence>
<dbReference type="PANTHER" id="PTHR11923:SF51">
    <property type="entry name" value="LYSOSOME MEMBRANE PROTEIN 2"/>
    <property type="match status" value="1"/>
</dbReference>
<evidence type="ECO:0000256" key="4">
    <source>
        <dbReference type="ARBA" id="ARBA00022989"/>
    </source>
</evidence>
<protein>
    <recommendedName>
        <fullName evidence="10">CD36 family protein</fullName>
    </recommendedName>
</protein>
<dbReference type="OrthoDB" id="18585at2759"/>
<evidence type="ECO:0000256" key="2">
    <source>
        <dbReference type="ARBA" id="ARBA00010532"/>
    </source>
</evidence>
<comment type="subcellular location">
    <subcellularLocation>
        <location evidence="1">Membrane</location>
    </subcellularLocation>
</comment>
<feature type="transmembrane region" description="Helical" evidence="7">
    <location>
        <begin position="7"/>
        <end position="32"/>
    </location>
</feature>
<proteinExistence type="inferred from homology"/>
<evidence type="ECO:0000256" key="5">
    <source>
        <dbReference type="ARBA" id="ARBA00023136"/>
    </source>
</evidence>
<organism evidence="8 9">
    <name type="scientific">Acanthocheilonema viteae</name>
    <name type="common">Filarial nematode worm</name>
    <name type="synonym">Dipetalonema viteae</name>
    <dbReference type="NCBI Taxonomy" id="6277"/>
    <lineage>
        <taxon>Eukaryota</taxon>
        <taxon>Metazoa</taxon>
        <taxon>Ecdysozoa</taxon>
        <taxon>Nematoda</taxon>
        <taxon>Chromadorea</taxon>
        <taxon>Rhabditida</taxon>
        <taxon>Spirurina</taxon>
        <taxon>Spiruromorpha</taxon>
        <taxon>Filarioidea</taxon>
        <taxon>Onchocercidae</taxon>
        <taxon>Acanthocheilonema</taxon>
    </lineage>
</organism>
<keyword evidence="5 7" id="KW-0472">Membrane</keyword>
<dbReference type="Pfam" id="PF01130">
    <property type="entry name" value="CD36"/>
    <property type="match status" value="1"/>
</dbReference>
<evidence type="ECO:0000313" key="8">
    <source>
        <dbReference type="EMBL" id="VBB27655.1"/>
    </source>
</evidence>
<feature type="transmembrane region" description="Helical" evidence="7">
    <location>
        <begin position="465"/>
        <end position="491"/>
    </location>
</feature>
<reference evidence="8 9" key="1">
    <citation type="submission" date="2018-08" db="EMBL/GenBank/DDBJ databases">
        <authorList>
            <person name="Laetsch R D."/>
            <person name="Stevens L."/>
            <person name="Kumar S."/>
            <person name="Blaxter L. M."/>
        </authorList>
    </citation>
    <scope>NUCLEOTIDE SEQUENCE [LARGE SCALE GENOMIC DNA]</scope>
</reference>
<comment type="similarity">
    <text evidence="2">Belongs to the CD36 family.</text>
</comment>
<keyword evidence="4 7" id="KW-1133">Transmembrane helix</keyword>
<dbReference type="InterPro" id="IPR002159">
    <property type="entry name" value="CD36_fam"/>
</dbReference>
<evidence type="ECO:0000256" key="1">
    <source>
        <dbReference type="ARBA" id="ARBA00004370"/>
    </source>
</evidence>
<sequence>MNIRICTIGALAIGAIFIIIGILSLTIVPLTVSKEVIKNEHLGFDENNTYNVMTRRWIKQKYSMKLKIWTVSVANPYDVVRHGSYPTLVEKGPYVYTEYRKRVKVNFMQNNTRVLFRNKRYYIYNENESCANCSLNDLVTVPNVMFQYVINIAAKSSPVVKELIKFALKLFKRETPFIRVTVKQMLFEGYEDPMIEWICNKNLTRPLCILAGIPTRIKFMENGTDSGEYLIDTGLEDNRKIGQVYAWNGRNETPWWSTAQARKLNGTNGELFSPFLSSSNDLSIFLGELGRSLYLHYDKSVTHERIPSYRYIIPSAVYDPFLPENKGFCNQETPRYFDSDIQPEGCLPAGMFDIGRTKVGSPPIYLSGVHFYQSPAQVYQNFTGFQHPDSSDASYIDIEPYTGVIVSAFAASQINIGMISSNLYMPDKMPSMIVPVMWMKELINMDEDTKNDLQKIVFMPRGAQILGIVLVGAGLFLWSIFLIISLANMYLKRDADDETHLIEGDVEN</sequence>
<dbReference type="PANTHER" id="PTHR11923">
    <property type="entry name" value="SCAVENGER RECEPTOR CLASS B TYPE-1 SR-B1"/>
    <property type="match status" value="1"/>
</dbReference>
<evidence type="ECO:0008006" key="10">
    <source>
        <dbReference type="Google" id="ProtNLM"/>
    </source>
</evidence>
<gene>
    <name evidence="8" type="ORF">NAV_LOCUS2485</name>
</gene>
<dbReference type="GO" id="GO:0005044">
    <property type="term" value="F:scavenger receptor activity"/>
    <property type="evidence" value="ECO:0007669"/>
    <property type="project" value="TreeGrafter"/>
</dbReference>
<evidence type="ECO:0000256" key="7">
    <source>
        <dbReference type="SAM" id="Phobius"/>
    </source>
</evidence>
<dbReference type="STRING" id="6277.A0A498SD00"/>
<evidence type="ECO:0000313" key="9">
    <source>
        <dbReference type="Proteomes" id="UP000276991"/>
    </source>
</evidence>
<evidence type="ECO:0000256" key="3">
    <source>
        <dbReference type="ARBA" id="ARBA00022692"/>
    </source>
</evidence>
<dbReference type="PRINTS" id="PR01609">
    <property type="entry name" value="CD36FAMILY"/>
</dbReference>